<dbReference type="STRING" id="1460663.A0A177D0K6"/>
<sequence>MACVTIVLDKPSDWHNWLFIRQDAAQRNGLWQYVNPDTAADELPKLTEPVEPQLADYKEGAENLGSLSMADQEWFKWDYKRYRERYTVWSKKCRALADFNSEIGKTVAKRHLYLLWSKSTPYQRLVTLKQHLAPTDATRRRELIGRYTALQTPARGRKCEELRLLEKTGTRAQEDFLVACKIYKKESNLEEVQSVETYVSEFTTYLRRNKPISTGLSAMASELETLCCACGLKHRWVDYWVINPDHPRRPRGFTPKPSLVEKVKTARKKDPRLNKSIDQALARWREKNGVTVSVNLDDGKPPSNPTSTAVAHKAHKDEAAHANAVMAEGATDELADRWILDPGSNTHVINSEAWGRLRQCKEDGEEEGRLGG</sequence>
<dbReference type="InParanoid" id="A0A177D0K6"/>
<evidence type="ECO:0000313" key="2">
    <source>
        <dbReference type="Proteomes" id="UP000077069"/>
    </source>
</evidence>
<dbReference type="OrthoDB" id="3713149at2759"/>
<dbReference type="EMBL" id="KV441548">
    <property type="protein sequence ID" value="OAG12767.1"/>
    <property type="molecule type" value="Genomic_DNA"/>
</dbReference>
<dbReference type="GeneID" id="28767096"/>
<accession>A0A177D0K6</accession>
<proteinExistence type="predicted"/>
<name>A0A177D0K6_9PLEO</name>
<protein>
    <submittedName>
        <fullName evidence="1">Uncharacterized protein</fullName>
    </submittedName>
</protein>
<organism evidence="1 2">
    <name type="scientific">Paraphaeosphaeria sporulosa</name>
    <dbReference type="NCBI Taxonomy" id="1460663"/>
    <lineage>
        <taxon>Eukaryota</taxon>
        <taxon>Fungi</taxon>
        <taxon>Dikarya</taxon>
        <taxon>Ascomycota</taxon>
        <taxon>Pezizomycotina</taxon>
        <taxon>Dothideomycetes</taxon>
        <taxon>Pleosporomycetidae</taxon>
        <taxon>Pleosporales</taxon>
        <taxon>Massarineae</taxon>
        <taxon>Didymosphaeriaceae</taxon>
        <taxon>Paraphaeosphaeria</taxon>
    </lineage>
</organism>
<dbReference type="Proteomes" id="UP000077069">
    <property type="component" value="Unassembled WGS sequence"/>
</dbReference>
<reference evidence="1 2" key="1">
    <citation type="submission" date="2016-05" db="EMBL/GenBank/DDBJ databases">
        <title>Comparative analysis of secretome profiles of manganese(II)-oxidizing ascomycete fungi.</title>
        <authorList>
            <consortium name="DOE Joint Genome Institute"/>
            <person name="Zeiner C.A."/>
            <person name="Purvine S.O."/>
            <person name="Zink E.M."/>
            <person name="Wu S."/>
            <person name="Pasa-Tolic L."/>
            <person name="Chaput D.L."/>
            <person name="Haridas S."/>
            <person name="Grigoriev I.V."/>
            <person name="Santelli C.M."/>
            <person name="Hansel C.M."/>
        </authorList>
    </citation>
    <scope>NUCLEOTIDE SEQUENCE [LARGE SCALE GENOMIC DNA]</scope>
    <source>
        <strain evidence="1 2">AP3s5-JAC2a</strain>
    </source>
</reference>
<keyword evidence="2" id="KW-1185">Reference proteome</keyword>
<dbReference type="RefSeq" id="XP_018043132.1">
    <property type="nucleotide sequence ID" value="XM_018183610.1"/>
</dbReference>
<dbReference type="AlphaFoldDB" id="A0A177D0K6"/>
<gene>
    <name evidence="1" type="ORF">CC84DRAFT_1227363</name>
</gene>
<evidence type="ECO:0000313" key="1">
    <source>
        <dbReference type="EMBL" id="OAG12767.1"/>
    </source>
</evidence>